<comment type="subcellular location">
    <subcellularLocation>
        <location evidence="1">Membrane</location>
        <topology evidence="1">Lipid-anchor</topology>
    </subcellularLocation>
</comment>
<dbReference type="SUPFAM" id="SSF53850">
    <property type="entry name" value="Periplasmic binding protein-like II"/>
    <property type="match status" value="1"/>
</dbReference>
<sequence>MKFNLKHIAVALGLGALLALTGCGESKDEQAQVLKVGVMAGPETELAEIASKVAKEKYNLDVELVTFNDYVTPNTALHDKSIDLNAFQHKPYLDAQVKDKGYQFAIAGNTLVYPIAAYSKSIKNISELKEGDKVALPNDLTNLGRSLILLEKQGLLKLKDNAGLTATALDIVENPLNLEFVELPGAQLPHALNDVQLAVINNTFAGRAGLTAEKDSLFVEDKESPYVNLIVARQDNVNDEKVKQFVQSYQTDAVFNKALELFDGGAVKGW</sequence>
<evidence type="ECO:0000256" key="4">
    <source>
        <dbReference type="ARBA" id="ARBA00023139"/>
    </source>
</evidence>
<reference evidence="7" key="1">
    <citation type="submission" date="2021-11" db="EMBL/GenBank/DDBJ databases">
        <authorList>
            <person name="Rodrigo-Torres L."/>
            <person name="Arahal R. D."/>
            <person name="Lucena T."/>
        </authorList>
    </citation>
    <scope>NUCLEOTIDE SEQUENCE</scope>
    <source>
        <strain evidence="7">CECT 7929</strain>
    </source>
</reference>
<keyword evidence="4" id="KW-0564">Palmitate</keyword>
<dbReference type="NCBIfam" id="NF008285">
    <property type="entry name" value="PRK11063.1"/>
    <property type="match status" value="1"/>
</dbReference>
<dbReference type="InterPro" id="IPR004872">
    <property type="entry name" value="Lipoprotein_NlpA"/>
</dbReference>
<comment type="similarity">
    <text evidence="6">Belongs to the nlpA lipoprotein family.</text>
</comment>
<dbReference type="PANTHER" id="PTHR30429">
    <property type="entry name" value="D-METHIONINE-BINDING LIPOPROTEIN METQ"/>
    <property type="match status" value="1"/>
</dbReference>
<evidence type="ECO:0000313" key="8">
    <source>
        <dbReference type="Proteomes" id="UP000838672"/>
    </source>
</evidence>
<dbReference type="Pfam" id="PF03180">
    <property type="entry name" value="Lipoprotein_9"/>
    <property type="match status" value="1"/>
</dbReference>
<keyword evidence="5 6" id="KW-0449">Lipoprotein</keyword>
<keyword evidence="2" id="KW-0732">Signal</keyword>
<evidence type="ECO:0000313" key="7">
    <source>
        <dbReference type="EMBL" id="CAH0534210.1"/>
    </source>
</evidence>
<protein>
    <recommendedName>
        <fullName evidence="6">Lipoprotein</fullName>
    </recommendedName>
</protein>
<name>A0ABM8ZV65_9VIBR</name>
<dbReference type="NCBIfam" id="TIGR00363">
    <property type="entry name" value="MetQ/NlpA family lipoprotein"/>
    <property type="match status" value="1"/>
</dbReference>
<dbReference type="EMBL" id="CAKLDI010000001">
    <property type="protein sequence ID" value="CAH0534210.1"/>
    <property type="molecule type" value="Genomic_DNA"/>
</dbReference>
<dbReference type="PANTHER" id="PTHR30429:SF1">
    <property type="entry name" value="D-METHIONINE-BINDING LIPOPROTEIN METQ-RELATED"/>
    <property type="match status" value="1"/>
</dbReference>
<comment type="caution">
    <text evidence="7">The sequence shown here is derived from an EMBL/GenBank/DDBJ whole genome shotgun (WGS) entry which is preliminary data.</text>
</comment>
<evidence type="ECO:0000256" key="3">
    <source>
        <dbReference type="ARBA" id="ARBA00023136"/>
    </source>
</evidence>
<evidence type="ECO:0000256" key="5">
    <source>
        <dbReference type="ARBA" id="ARBA00023288"/>
    </source>
</evidence>
<dbReference type="RefSeq" id="WP_237466604.1">
    <property type="nucleotide sequence ID" value="NZ_CAKLDI010000001.1"/>
</dbReference>
<dbReference type="CDD" id="cd13598">
    <property type="entry name" value="PBP2_lipoprotein_IlpA_like"/>
    <property type="match status" value="1"/>
</dbReference>
<proteinExistence type="inferred from homology"/>
<accession>A0ABM8ZV65</accession>
<evidence type="ECO:0000256" key="2">
    <source>
        <dbReference type="ARBA" id="ARBA00022729"/>
    </source>
</evidence>
<keyword evidence="8" id="KW-1185">Reference proteome</keyword>
<organism evidence="7 8">
    <name type="scientific">Vibrio stylophorae</name>
    <dbReference type="NCBI Taxonomy" id="659351"/>
    <lineage>
        <taxon>Bacteria</taxon>
        <taxon>Pseudomonadati</taxon>
        <taxon>Pseudomonadota</taxon>
        <taxon>Gammaproteobacteria</taxon>
        <taxon>Vibrionales</taxon>
        <taxon>Vibrionaceae</taxon>
        <taxon>Vibrio</taxon>
    </lineage>
</organism>
<dbReference type="PIRSF" id="PIRSF002854">
    <property type="entry name" value="MetQ"/>
    <property type="match status" value="1"/>
</dbReference>
<evidence type="ECO:0000256" key="6">
    <source>
        <dbReference type="PIRNR" id="PIRNR002854"/>
    </source>
</evidence>
<keyword evidence="3" id="KW-0472">Membrane</keyword>
<evidence type="ECO:0000256" key="1">
    <source>
        <dbReference type="ARBA" id="ARBA00004635"/>
    </source>
</evidence>
<dbReference type="Proteomes" id="UP000838672">
    <property type="component" value="Unassembled WGS sequence"/>
</dbReference>
<dbReference type="PROSITE" id="PS51257">
    <property type="entry name" value="PROKAR_LIPOPROTEIN"/>
    <property type="match status" value="1"/>
</dbReference>
<dbReference type="Gene3D" id="3.40.190.10">
    <property type="entry name" value="Periplasmic binding protein-like II"/>
    <property type="match status" value="2"/>
</dbReference>
<gene>
    <name evidence="7" type="primary">metQ</name>
    <name evidence="7" type="ORF">VST7929_02123</name>
</gene>